<comment type="caution">
    <text evidence="17">The sequence shown here is derived from an EMBL/GenBank/DDBJ whole genome shotgun (WGS) entry which is preliminary data.</text>
</comment>
<dbReference type="GO" id="GO:0005778">
    <property type="term" value="C:peroxisomal membrane"/>
    <property type="evidence" value="ECO:0007669"/>
    <property type="project" value="UniProtKB-SubCell"/>
</dbReference>
<evidence type="ECO:0000256" key="15">
    <source>
        <dbReference type="SAM" id="MobiDB-lite"/>
    </source>
</evidence>
<evidence type="ECO:0000256" key="12">
    <source>
        <dbReference type="ARBA" id="ARBA00022989"/>
    </source>
</evidence>
<keyword evidence="6" id="KW-0812">Transmembrane</keyword>
<feature type="domain" description="Pex N-terminal" evidence="16">
    <location>
        <begin position="101"/>
        <end position="300"/>
    </location>
</feature>
<gene>
    <name evidence="17" type="ORF">ARAM_003264</name>
</gene>
<evidence type="ECO:0000313" key="18">
    <source>
        <dbReference type="Proteomes" id="UP000034291"/>
    </source>
</evidence>
<feature type="compositionally biased region" description="Basic and acidic residues" evidence="15">
    <location>
        <begin position="472"/>
        <end position="489"/>
    </location>
</feature>
<dbReference type="InterPro" id="IPR006845">
    <property type="entry name" value="Pex_N"/>
</dbReference>
<evidence type="ECO:0000256" key="6">
    <source>
        <dbReference type="ARBA" id="ARBA00022692"/>
    </source>
</evidence>
<dbReference type="OrthoDB" id="1701437at2759"/>
<evidence type="ECO:0000256" key="7">
    <source>
        <dbReference type="ARBA" id="ARBA00022723"/>
    </source>
</evidence>
<evidence type="ECO:0000256" key="3">
    <source>
        <dbReference type="ARBA" id="ARBA00008704"/>
    </source>
</evidence>
<comment type="subcellular location">
    <subcellularLocation>
        <location evidence="1">Peroxisome membrane</location>
        <topology evidence="1">Multi-pass membrane protein</topology>
    </subcellularLocation>
</comment>
<sequence length="489" mass="55048">MVVDSHYRPDEGEGGIAVRSTNFAAAQARVLERRRQREAEAQSRRAEQQRACAVNHPALQRLPYPLNTLPQSGFSLWNAIKGREGSRPAFRVGQVDAELLDEELLGLLKGQVGDAMKYFGPHLREDWSHEIQLVLRSILFKLSIWDHDASYGAALQSLKYIDSRSKGPVHSTPTRVQKSLYGLLTVGGRYAWNKWEDWLIGQEGGYEEPSPEVRTLSRITSFLSTTHSVAAFISFLVFLVNGRYRTLVDRILRMRLTPPSAQASREVSFEYLNRQLVWHAFTEFLLFLLPLVGISRWRRWISRVWRKTISAIRSTSDEDEPNEKQGELAFLPERTCAICYKESSAGSTTENEVMASSGGIIGSAQTDVTNPYETVPCGCIYCFVCIVQKLEGEEGEGWICLRCGEIVKKCKPWNGDVLEEAPRQSTSGKIVGFAIEDPANPNSEKAPENMENSSALQDPEDVLQNSSQWSTVDRESVDDVSDNEKQQPR</sequence>
<evidence type="ECO:0000259" key="16">
    <source>
        <dbReference type="Pfam" id="PF04757"/>
    </source>
</evidence>
<proteinExistence type="inferred from homology"/>
<name>A0A0F8VVF4_9EURO</name>
<evidence type="ECO:0000256" key="13">
    <source>
        <dbReference type="ARBA" id="ARBA00023136"/>
    </source>
</evidence>
<keyword evidence="7" id="KW-0479">Metal-binding</keyword>
<organism evidence="17 18">
    <name type="scientific">Aspergillus rambellii</name>
    <dbReference type="NCBI Taxonomy" id="308745"/>
    <lineage>
        <taxon>Eukaryota</taxon>
        <taxon>Fungi</taxon>
        <taxon>Dikarya</taxon>
        <taxon>Ascomycota</taxon>
        <taxon>Pezizomycotina</taxon>
        <taxon>Eurotiomycetes</taxon>
        <taxon>Eurotiomycetidae</taxon>
        <taxon>Eurotiales</taxon>
        <taxon>Aspergillaceae</taxon>
        <taxon>Aspergillus</taxon>
        <taxon>Aspergillus subgen. Nidulantes</taxon>
    </lineage>
</organism>
<keyword evidence="10" id="KW-0862">Zinc</keyword>
<evidence type="ECO:0000256" key="5">
    <source>
        <dbReference type="ARBA" id="ARBA00022679"/>
    </source>
</evidence>
<dbReference type="GO" id="GO:0016740">
    <property type="term" value="F:transferase activity"/>
    <property type="evidence" value="ECO:0007669"/>
    <property type="project" value="UniProtKB-KW"/>
</dbReference>
<dbReference type="STRING" id="308745.A0A0F8VVF4"/>
<dbReference type="GO" id="GO:0008270">
    <property type="term" value="F:zinc ion binding"/>
    <property type="evidence" value="ECO:0007669"/>
    <property type="project" value="UniProtKB-KW"/>
</dbReference>
<dbReference type="PANTHER" id="PTHR23350">
    <property type="entry name" value="PEROXISOME ASSEMBLY PROTEIN 10"/>
    <property type="match status" value="1"/>
</dbReference>
<dbReference type="PANTHER" id="PTHR23350:SF4">
    <property type="entry name" value="PEROXISOME BIOGENESIS FACTOR 2"/>
    <property type="match status" value="1"/>
</dbReference>
<keyword evidence="11" id="KW-0653">Protein transport</keyword>
<evidence type="ECO:0000256" key="4">
    <source>
        <dbReference type="ARBA" id="ARBA00022448"/>
    </source>
</evidence>
<keyword evidence="4" id="KW-0813">Transport</keyword>
<dbReference type="Pfam" id="PF04757">
    <property type="entry name" value="Pex2_Pex12"/>
    <property type="match status" value="1"/>
</dbReference>
<protein>
    <submittedName>
        <fullName evidence="17">Peroxisome biosynthesis protein</fullName>
    </submittedName>
</protein>
<evidence type="ECO:0000256" key="11">
    <source>
        <dbReference type="ARBA" id="ARBA00022927"/>
    </source>
</evidence>
<keyword evidence="12" id="KW-1133">Transmembrane helix</keyword>
<evidence type="ECO:0000256" key="1">
    <source>
        <dbReference type="ARBA" id="ARBA00004585"/>
    </source>
</evidence>
<evidence type="ECO:0000256" key="14">
    <source>
        <dbReference type="ARBA" id="ARBA00023140"/>
    </source>
</evidence>
<keyword evidence="5" id="KW-0808">Transferase</keyword>
<dbReference type="EMBL" id="JZBS01000078">
    <property type="protein sequence ID" value="KKK27216.1"/>
    <property type="molecule type" value="Genomic_DNA"/>
</dbReference>
<reference evidence="17 18" key="1">
    <citation type="submission" date="2015-02" db="EMBL/GenBank/DDBJ databases">
        <title>Draft Genome Sequences of Two Closely-Related Aflatoxigenic Aspergillus Species Obtained from the Cote d'Ivoire.</title>
        <authorList>
            <person name="Moore G.G."/>
            <person name="Beltz S.B."/>
            <person name="Mack B.M."/>
        </authorList>
    </citation>
    <scope>NUCLEOTIDE SEQUENCE [LARGE SCALE GENOMIC DNA]</scope>
    <source>
        <strain evidence="17 18">SRRC1468</strain>
    </source>
</reference>
<accession>A0A0F8VVF4</accession>
<keyword evidence="14" id="KW-0576">Peroxisome</keyword>
<evidence type="ECO:0000313" key="17">
    <source>
        <dbReference type="EMBL" id="KKK27216.1"/>
    </source>
</evidence>
<comment type="similarity">
    <text evidence="3">Belongs to the pex2/pex10/pex12 family.</text>
</comment>
<keyword evidence="13" id="KW-0472">Membrane</keyword>
<comment type="pathway">
    <text evidence="2">Protein modification; protein ubiquitination.</text>
</comment>
<evidence type="ECO:0000256" key="10">
    <source>
        <dbReference type="ARBA" id="ARBA00022833"/>
    </source>
</evidence>
<keyword evidence="8" id="KW-0863">Zinc-finger</keyword>
<evidence type="ECO:0000256" key="8">
    <source>
        <dbReference type="ARBA" id="ARBA00022771"/>
    </source>
</evidence>
<keyword evidence="9" id="KW-0833">Ubl conjugation pathway</keyword>
<dbReference type="InterPro" id="IPR025654">
    <property type="entry name" value="PEX2/10"/>
</dbReference>
<feature type="region of interest" description="Disordered" evidence="15">
    <location>
        <begin position="428"/>
        <end position="489"/>
    </location>
</feature>
<dbReference type="GO" id="GO:0016562">
    <property type="term" value="P:protein import into peroxisome matrix, receptor recycling"/>
    <property type="evidence" value="ECO:0007669"/>
    <property type="project" value="UniProtKB-ARBA"/>
</dbReference>
<dbReference type="GO" id="GO:0016567">
    <property type="term" value="P:protein ubiquitination"/>
    <property type="evidence" value="ECO:0007669"/>
    <property type="project" value="UniProtKB-ARBA"/>
</dbReference>
<evidence type="ECO:0000256" key="2">
    <source>
        <dbReference type="ARBA" id="ARBA00004906"/>
    </source>
</evidence>
<evidence type="ECO:0000256" key="9">
    <source>
        <dbReference type="ARBA" id="ARBA00022786"/>
    </source>
</evidence>
<keyword evidence="18" id="KW-1185">Reference proteome</keyword>
<dbReference type="Proteomes" id="UP000034291">
    <property type="component" value="Unassembled WGS sequence"/>
</dbReference>
<dbReference type="AlphaFoldDB" id="A0A0F8VVF4"/>